<organism evidence="3 4">
    <name type="scientific">Centaurea solstitialis</name>
    <name type="common">yellow star-thistle</name>
    <dbReference type="NCBI Taxonomy" id="347529"/>
    <lineage>
        <taxon>Eukaryota</taxon>
        <taxon>Viridiplantae</taxon>
        <taxon>Streptophyta</taxon>
        <taxon>Embryophyta</taxon>
        <taxon>Tracheophyta</taxon>
        <taxon>Spermatophyta</taxon>
        <taxon>Magnoliopsida</taxon>
        <taxon>eudicotyledons</taxon>
        <taxon>Gunneridae</taxon>
        <taxon>Pentapetalae</taxon>
        <taxon>asterids</taxon>
        <taxon>campanulids</taxon>
        <taxon>Asterales</taxon>
        <taxon>Asteraceae</taxon>
        <taxon>Carduoideae</taxon>
        <taxon>Cardueae</taxon>
        <taxon>Centaureinae</taxon>
        <taxon>Centaurea</taxon>
    </lineage>
</organism>
<gene>
    <name evidence="3" type="ORF">OSB04_030112</name>
</gene>
<dbReference type="Pfam" id="PF17919">
    <property type="entry name" value="RT_RNaseH_2"/>
    <property type="match status" value="1"/>
</dbReference>
<dbReference type="InterPro" id="IPR043502">
    <property type="entry name" value="DNA/RNA_pol_sf"/>
</dbReference>
<dbReference type="InterPro" id="IPR012337">
    <property type="entry name" value="RNaseH-like_sf"/>
</dbReference>
<dbReference type="CDD" id="cd01647">
    <property type="entry name" value="RT_LTR"/>
    <property type="match status" value="1"/>
</dbReference>
<dbReference type="AlphaFoldDB" id="A0AA38W4M7"/>
<evidence type="ECO:0000313" key="3">
    <source>
        <dbReference type="EMBL" id="KAJ9537379.1"/>
    </source>
</evidence>
<dbReference type="PROSITE" id="PS50994">
    <property type="entry name" value="INTEGRASE"/>
    <property type="match status" value="1"/>
</dbReference>
<name>A0AA38W4M7_9ASTR</name>
<dbReference type="Gene3D" id="3.30.70.270">
    <property type="match status" value="1"/>
</dbReference>
<dbReference type="InterPro" id="IPR041577">
    <property type="entry name" value="RT_RNaseH_2"/>
</dbReference>
<reference evidence="3" key="1">
    <citation type="submission" date="2023-03" db="EMBL/GenBank/DDBJ databases">
        <title>Chromosome-scale reference genome and RAD-based genetic map of yellow starthistle (Centaurea solstitialis) reveal putative structural variation and QTLs associated with invader traits.</title>
        <authorList>
            <person name="Reatini B."/>
            <person name="Cang F.A."/>
            <person name="Jiang Q."/>
            <person name="Mckibben M.T.W."/>
            <person name="Barker M.S."/>
            <person name="Rieseberg L.H."/>
            <person name="Dlugosch K.M."/>
        </authorList>
    </citation>
    <scope>NUCLEOTIDE SEQUENCE</scope>
    <source>
        <strain evidence="3">CAN-66</strain>
        <tissue evidence="3">Leaf</tissue>
    </source>
</reference>
<evidence type="ECO:0000259" key="2">
    <source>
        <dbReference type="PROSITE" id="PS50994"/>
    </source>
</evidence>
<keyword evidence="4" id="KW-1185">Reference proteome</keyword>
<sequence length="662" mass="75187">MEGSNPVKVRPYHYRALNAITVKDSFPIPNVDELLDELFGAVYFSKLDLRSGYHRIRMKPEDRHKTAFRVEMDQSKIRAILAWPVPSNIRQLRGFLGITDQATVSFNMLKEAITQAPVLQLPDFSLPFILETDASGTGIGAVLSQGKHLVAFFSKKLSYPMQKQSAYVHELYAISEAISKFRHYLLGHRFVICTDQKSLRSLTDQAIQTPEQQVWLHKFLGYNFTIEYKPGKENIIADALSRSFFAAISTPSSDLLQRINLAVAQDLFFNQIKNNCLLGVQSDKAYQLKQDMLMWNDRLVVRKAPELIHQLLTEFHSSPVGGHSGIKRTKARLANQLSKYGHFAPLRADFTSLKVAESFLSNIIKLHGFPKTIVSDRDKVFSSWFWQHLFKLSGTTLAMSSAYHPQSDGQSEALNKCLEQYLRCFAGTAHSSYSIESSLAQGQANMKKYANKKRRHVEFKVGDKVLVKLQPYHQHSVELRHNQKLGKRYFGPFTILERIGVVAYKQLLPPTSKIHPVFHVSLLKSCHGSHVDTYFPLPLTTTAHGPVSVPKDILQTRFLLRKGQQVQQVLVHWEGMPIEEATWEDWEPLQAIFPSINLEDKVLFNEGCNVMPNENSREAKGILDETHGITTSNNSLGQVGGGIRRSNMQKIPNRKYTEEWAI</sequence>
<dbReference type="InterPro" id="IPR036397">
    <property type="entry name" value="RNaseH_sf"/>
</dbReference>
<dbReference type="Proteomes" id="UP001172457">
    <property type="component" value="Chromosome 8"/>
</dbReference>
<dbReference type="GO" id="GO:0003824">
    <property type="term" value="F:catalytic activity"/>
    <property type="evidence" value="ECO:0007669"/>
    <property type="project" value="UniProtKB-KW"/>
</dbReference>
<dbReference type="InterPro" id="IPR043128">
    <property type="entry name" value="Rev_trsase/Diguanyl_cyclase"/>
</dbReference>
<keyword evidence="1" id="KW-0511">Multifunctional enzyme</keyword>
<dbReference type="Gene3D" id="3.10.10.10">
    <property type="entry name" value="HIV Type 1 Reverse Transcriptase, subunit A, domain 1"/>
    <property type="match status" value="1"/>
</dbReference>
<dbReference type="Gene3D" id="3.10.20.370">
    <property type="match status" value="1"/>
</dbReference>
<dbReference type="SUPFAM" id="SSF54160">
    <property type="entry name" value="Chromo domain-like"/>
    <property type="match status" value="1"/>
</dbReference>
<comment type="caution">
    <text evidence="3">The sequence shown here is derived from an EMBL/GenBank/DDBJ whole genome shotgun (WGS) entry which is preliminary data.</text>
</comment>
<dbReference type="GO" id="GO:0003676">
    <property type="term" value="F:nucleic acid binding"/>
    <property type="evidence" value="ECO:0007669"/>
    <property type="project" value="InterPro"/>
</dbReference>
<dbReference type="InterPro" id="IPR056924">
    <property type="entry name" value="SH3_Tf2-1"/>
</dbReference>
<dbReference type="InterPro" id="IPR016197">
    <property type="entry name" value="Chromo-like_dom_sf"/>
</dbReference>
<dbReference type="Pfam" id="PF00385">
    <property type="entry name" value="Chromo"/>
    <property type="match status" value="1"/>
</dbReference>
<dbReference type="Pfam" id="PF24626">
    <property type="entry name" value="SH3_Tf2-1"/>
    <property type="match status" value="1"/>
</dbReference>
<dbReference type="SUPFAM" id="SSF53098">
    <property type="entry name" value="Ribonuclease H-like"/>
    <property type="match status" value="1"/>
</dbReference>
<dbReference type="CDD" id="cd09274">
    <property type="entry name" value="RNase_HI_RT_Ty3"/>
    <property type="match status" value="1"/>
</dbReference>
<accession>A0AA38W4M7</accession>
<dbReference type="InterPro" id="IPR000477">
    <property type="entry name" value="RT_dom"/>
</dbReference>
<dbReference type="GO" id="GO:0015074">
    <property type="term" value="P:DNA integration"/>
    <property type="evidence" value="ECO:0007669"/>
    <property type="project" value="InterPro"/>
</dbReference>
<evidence type="ECO:0000313" key="4">
    <source>
        <dbReference type="Proteomes" id="UP001172457"/>
    </source>
</evidence>
<proteinExistence type="predicted"/>
<dbReference type="InterPro" id="IPR050951">
    <property type="entry name" value="Retrovirus_Pol_polyprotein"/>
</dbReference>
<dbReference type="PANTHER" id="PTHR37984:SF5">
    <property type="entry name" value="PROTEIN NYNRIN-LIKE"/>
    <property type="match status" value="1"/>
</dbReference>
<dbReference type="Gene3D" id="3.30.420.10">
    <property type="entry name" value="Ribonuclease H-like superfamily/Ribonuclease H"/>
    <property type="match status" value="1"/>
</dbReference>
<dbReference type="EMBL" id="JARYMX010000008">
    <property type="protein sequence ID" value="KAJ9537379.1"/>
    <property type="molecule type" value="Genomic_DNA"/>
</dbReference>
<feature type="domain" description="Integrase catalytic" evidence="2">
    <location>
        <begin position="301"/>
        <end position="479"/>
    </location>
</feature>
<dbReference type="Pfam" id="PF00078">
    <property type="entry name" value="RVT_1"/>
    <property type="match status" value="1"/>
</dbReference>
<dbReference type="InterPro" id="IPR001584">
    <property type="entry name" value="Integrase_cat-core"/>
</dbReference>
<protein>
    <recommendedName>
        <fullName evidence="2">Integrase catalytic domain-containing protein</fullName>
    </recommendedName>
</protein>
<dbReference type="SUPFAM" id="SSF56672">
    <property type="entry name" value="DNA/RNA polymerases"/>
    <property type="match status" value="1"/>
</dbReference>
<dbReference type="PANTHER" id="PTHR37984">
    <property type="entry name" value="PROTEIN CBG26694"/>
    <property type="match status" value="1"/>
</dbReference>
<evidence type="ECO:0000256" key="1">
    <source>
        <dbReference type="ARBA" id="ARBA00023268"/>
    </source>
</evidence>
<dbReference type="InterPro" id="IPR023780">
    <property type="entry name" value="Chromo_domain"/>
</dbReference>